<dbReference type="STRING" id="28573.A0A0U1M9N4"/>
<dbReference type="InterPro" id="IPR039261">
    <property type="entry name" value="FNR_nucleotide-bd"/>
</dbReference>
<dbReference type="GO" id="GO:0016491">
    <property type="term" value="F:oxidoreductase activity"/>
    <property type="evidence" value="ECO:0007669"/>
    <property type="project" value="UniProtKB-KW"/>
</dbReference>
<evidence type="ECO:0000256" key="1">
    <source>
        <dbReference type="ARBA" id="ARBA00023002"/>
    </source>
</evidence>
<dbReference type="OMA" id="WIDFFIP"/>
<dbReference type="AlphaFoldDB" id="A0A0U1M9N4"/>
<dbReference type="Proteomes" id="UP000054383">
    <property type="component" value="Unassembled WGS sequence"/>
</dbReference>
<evidence type="ECO:0000313" key="6">
    <source>
        <dbReference type="Proteomes" id="UP000054383"/>
    </source>
</evidence>
<proteinExistence type="predicted"/>
<dbReference type="PROSITE" id="PS51384">
    <property type="entry name" value="FAD_FR"/>
    <property type="match status" value="1"/>
</dbReference>
<dbReference type="GO" id="GO:0005739">
    <property type="term" value="C:mitochondrion"/>
    <property type="evidence" value="ECO:0007669"/>
    <property type="project" value="TreeGrafter"/>
</dbReference>
<evidence type="ECO:0000256" key="3">
    <source>
        <dbReference type="SAM" id="MobiDB-lite"/>
    </source>
</evidence>
<protein>
    <recommendedName>
        <fullName evidence="4">FAD-binding FR-type domain-containing protein</fullName>
    </recommendedName>
</protein>
<sequence length="426" mass="47021">MQTRHIVRLHQRKTVLALARPLCQPPCQPPWRPRPVASMTPRKDSIPHETRTAAEPRQNKLYPVRLAHIEQINPTIRLLRLALPAESLSDDETDDLPQEPFSFLPGQWLDVHVPGIQQAGGFTITSTPSDAHRLPAPDASAVQDSPSRSKLTAQHTEIDAAAESDGRYPYVELAVQNSPSNPPAAWLWKPTREILGREVNVRVGGSFVWPPATIPEAQIQKVVFVAGGVGINPLISILSHITELASPARCSPEQQEHPHTHPHIPSIHFLYTTRIPHTEKLLLDGKLSAPQANITREALDEILFLSRLRRIVHRVSSCRTSGVQISLDVFLTNIPPPPAGQDEAVPSVLAQATQSLNEDGADRNNNKNNIHVHSRRISRQDLGSAMAGAKDSTVCYVCGPPPMTDEFVGHLGSLIGADRVLYEKWW</sequence>
<keyword evidence="6" id="KW-1185">Reference proteome</keyword>
<dbReference type="InterPro" id="IPR017927">
    <property type="entry name" value="FAD-bd_FR_type"/>
</dbReference>
<keyword evidence="1" id="KW-0560">Oxidoreductase</keyword>
<feature type="region of interest" description="Disordered" evidence="3">
    <location>
        <begin position="29"/>
        <end position="52"/>
    </location>
</feature>
<evidence type="ECO:0000259" key="4">
    <source>
        <dbReference type="PROSITE" id="PS51384"/>
    </source>
</evidence>
<gene>
    <name evidence="5" type="ORF">PISL3812_09374</name>
</gene>
<dbReference type="SUPFAM" id="SSF52343">
    <property type="entry name" value="Ferredoxin reductase-like, C-terminal NADP-linked domain"/>
    <property type="match status" value="1"/>
</dbReference>
<organism evidence="5 6">
    <name type="scientific">Talaromyces islandicus</name>
    <name type="common">Penicillium islandicum</name>
    <dbReference type="NCBI Taxonomy" id="28573"/>
    <lineage>
        <taxon>Eukaryota</taxon>
        <taxon>Fungi</taxon>
        <taxon>Dikarya</taxon>
        <taxon>Ascomycota</taxon>
        <taxon>Pezizomycotina</taxon>
        <taxon>Eurotiomycetes</taxon>
        <taxon>Eurotiomycetidae</taxon>
        <taxon>Eurotiales</taxon>
        <taxon>Trichocomaceae</taxon>
        <taxon>Talaromyces</taxon>
        <taxon>Talaromyces sect. Islandici</taxon>
    </lineage>
</organism>
<dbReference type="PANTHER" id="PTHR46505:SF1">
    <property type="entry name" value="OXIDOREDUCTASE NAD-BINDING DOMAIN-CONTAINING PROTEIN 1"/>
    <property type="match status" value="1"/>
</dbReference>
<keyword evidence="2" id="KW-0520">NAD</keyword>
<evidence type="ECO:0000313" key="5">
    <source>
        <dbReference type="EMBL" id="CRG92317.1"/>
    </source>
</evidence>
<dbReference type="OrthoDB" id="436496at2759"/>
<feature type="domain" description="FAD-binding FR-type" evidence="4">
    <location>
        <begin position="59"/>
        <end position="211"/>
    </location>
</feature>
<name>A0A0U1M9N4_TALIS</name>
<feature type="region of interest" description="Disordered" evidence="3">
    <location>
        <begin position="129"/>
        <end position="149"/>
    </location>
</feature>
<dbReference type="InterPro" id="IPR052128">
    <property type="entry name" value="Oxidoreductase_NAD-binding"/>
</dbReference>
<dbReference type="SUPFAM" id="SSF63380">
    <property type="entry name" value="Riboflavin synthase domain-like"/>
    <property type="match status" value="1"/>
</dbReference>
<dbReference type="InterPro" id="IPR017938">
    <property type="entry name" value="Riboflavin_synthase-like_b-brl"/>
</dbReference>
<feature type="compositionally biased region" description="Basic and acidic residues" evidence="3">
    <location>
        <begin position="41"/>
        <end position="52"/>
    </location>
</feature>
<dbReference type="CDD" id="cd00322">
    <property type="entry name" value="FNR_like"/>
    <property type="match status" value="1"/>
</dbReference>
<dbReference type="EMBL" id="CVMT01000012">
    <property type="protein sequence ID" value="CRG92317.1"/>
    <property type="molecule type" value="Genomic_DNA"/>
</dbReference>
<accession>A0A0U1M9N4</accession>
<dbReference type="Gene3D" id="3.40.50.80">
    <property type="entry name" value="Nucleotide-binding domain of ferredoxin-NADP reductase (FNR) module"/>
    <property type="match status" value="1"/>
</dbReference>
<dbReference type="Gene3D" id="2.40.30.10">
    <property type="entry name" value="Translation factors"/>
    <property type="match status" value="1"/>
</dbReference>
<evidence type="ECO:0000256" key="2">
    <source>
        <dbReference type="ARBA" id="ARBA00023027"/>
    </source>
</evidence>
<reference evidence="5 6" key="1">
    <citation type="submission" date="2015-04" db="EMBL/GenBank/DDBJ databases">
        <authorList>
            <person name="Syromyatnikov M.Y."/>
            <person name="Popov V.N."/>
        </authorList>
    </citation>
    <scope>NUCLEOTIDE SEQUENCE [LARGE SCALE GENOMIC DNA]</scope>
    <source>
        <strain evidence="5">WF-38-12</strain>
    </source>
</reference>
<dbReference type="PANTHER" id="PTHR46505">
    <property type="entry name" value="OXIDOREDUCTASE NAD-BINDING DOMAIN-CONTAINING PROTEIN 1"/>
    <property type="match status" value="1"/>
</dbReference>